<organism evidence="1 2">
    <name type="scientific">Sphingobium rhizovicinum</name>
    <dbReference type="NCBI Taxonomy" id="432308"/>
    <lineage>
        <taxon>Bacteria</taxon>
        <taxon>Pseudomonadati</taxon>
        <taxon>Pseudomonadota</taxon>
        <taxon>Alphaproteobacteria</taxon>
        <taxon>Sphingomonadales</taxon>
        <taxon>Sphingomonadaceae</taxon>
        <taxon>Sphingobium</taxon>
    </lineage>
</organism>
<accession>A0ABV7NIT2</accession>
<sequence>MNRIRANSGKLFHELLVRCLAEQHQPTAEEIDLIAGKIWHESHGARTGQPWPDVARGSDTHRQMTEAAMMALNPPALSAASLR</sequence>
<dbReference type="Proteomes" id="UP001595681">
    <property type="component" value="Unassembled WGS sequence"/>
</dbReference>
<evidence type="ECO:0000313" key="2">
    <source>
        <dbReference type="Proteomes" id="UP001595681"/>
    </source>
</evidence>
<dbReference type="RefSeq" id="WP_380796373.1">
    <property type="nucleotide sequence ID" value="NZ_JBHRVU010000004.1"/>
</dbReference>
<name>A0ABV7NIT2_9SPHN</name>
<evidence type="ECO:0000313" key="1">
    <source>
        <dbReference type="EMBL" id="MFC3442295.1"/>
    </source>
</evidence>
<keyword evidence="2" id="KW-1185">Reference proteome</keyword>
<reference evidence="2" key="1">
    <citation type="journal article" date="2019" name="Int. J. Syst. Evol. Microbiol.">
        <title>The Global Catalogue of Microorganisms (GCM) 10K type strain sequencing project: providing services to taxonomists for standard genome sequencing and annotation.</title>
        <authorList>
            <consortium name="The Broad Institute Genomics Platform"/>
            <consortium name="The Broad Institute Genome Sequencing Center for Infectious Disease"/>
            <person name="Wu L."/>
            <person name="Ma J."/>
        </authorList>
    </citation>
    <scope>NUCLEOTIDE SEQUENCE [LARGE SCALE GENOMIC DNA]</scope>
    <source>
        <strain evidence="2">CCM 7491</strain>
    </source>
</reference>
<gene>
    <name evidence="1" type="ORF">ACFOKF_14055</name>
</gene>
<protein>
    <submittedName>
        <fullName evidence="1">Uncharacterized protein</fullName>
    </submittedName>
</protein>
<dbReference type="EMBL" id="JBHRVU010000004">
    <property type="protein sequence ID" value="MFC3442295.1"/>
    <property type="molecule type" value="Genomic_DNA"/>
</dbReference>
<proteinExistence type="predicted"/>
<comment type="caution">
    <text evidence="1">The sequence shown here is derived from an EMBL/GenBank/DDBJ whole genome shotgun (WGS) entry which is preliminary data.</text>
</comment>